<accession>A0A6P2GHS1</accession>
<evidence type="ECO:0000313" key="1">
    <source>
        <dbReference type="EMBL" id="VVU53379.1"/>
    </source>
</evidence>
<sequence length="61" mass="6362">MAVTLSVGKTWADLAAATRVLDRFDAYCVVTESMRDGIPIAVTVQDVNGAVLGPEISVNGP</sequence>
<gene>
    <name evidence="1" type="ORF">BAN20980_06079</name>
</gene>
<proteinExistence type="predicted"/>
<dbReference type="RefSeq" id="WP_239008075.1">
    <property type="nucleotide sequence ID" value="NZ_CABVLY010000033.1"/>
</dbReference>
<dbReference type="Proteomes" id="UP000494201">
    <property type="component" value="Unassembled WGS sequence"/>
</dbReference>
<evidence type="ECO:0000313" key="2">
    <source>
        <dbReference type="Proteomes" id="UP000494201"/>
    </source>
</evidence>
<dbReference type="AlphaFoldDB" id="A0A6P2GHS1"/>
<name>A0A6P2GHS1_9BURK</name>
<dbReference type="EMBL" id="CABVLY010000033">
    <property type="protein sequence ID" value="VVU53379.1"/>
    <property type="molecule type" value="Genomic_DNA"/>
</dbReference>
<protein>
    <submittedName>
        <fullName evidence="1">Peroxiredoxin</fullName>
    </submittedName>
</protein>
<organism evidence="1 2">
    <name type="scientific">Burkholderia anthina</name>
    <dbReference type="NCBI Taxonomy" id="179879"/>
    <lineage>
        <taxon>Bacteria</taxon>
        <taxon>Pseudomonadati</taxon>
        <taxon>Pseudomonadota</taxon>
        <taxon>Betaproteobacteria</taxon>
        <taxon>Burkholderiales</taxon>
        <taxon>Burkholderiaceae</taxon>
        <taxon>Burkholderia</taxon>
        <taxon>Burkholderia cepacia complex</taxon>
    </lineage>
</organism>
<dbReference type="GeneID" id="56504151"/>
<reference evidence="1 2" key="1">
    <citation type="submission" date="2019-09" db="EMBL/GenBank/DDBJ databases">
        <authorList>
            <person name="Depoorter E."/>
        </authorList>
    </citation>
    <scope>NUCLEOTIDE SEQUENCE [LARGE SCALE GENOMIC DNA]</scope>
    <source>
        <strain evidence="1">LMG 20980</strain>
    </source>
</reference>